<gene>
    <name evidence="17 21" type="primary">murD</name>
    <name evidence="21" type="ORF">NtB2_00772</name>
</gene>
<evidence type="ECO:0000256" key="14">
    <source>
        <dbReference type="ARBA" id="ARBA00030398"/>
    </source>
</evidence>
<dbReference type="SUPFAM" id="SSF53623">
    <property type="entry name" value="MurD-like peptide ligases, catalytic domain"/>
    <property type="match status" value="1"/>
</dbReference>
<evidence type="ECO:0000256" key="11">
    <source>
        <dbReference type="ARBA" id="ARBA00022960"/>
    </source>
</evidence>
<evidence type="ECO:0000313" key="22">
    <source>
        <dbReference type="Proteomes" id="UP000245021"/>
    </source>
</evidence>
<dbReference type="GO" id="GO:0008764">
    <property type="term" value="F:UDP-N-acetylmuramoylalanine-D-glutamate ligase activity"/>
    <property type="evidence" value="ECO:0007669"/>
    <property type="project" value="UniProtKB-UniRule"/>
</dbReference>
<dbReference type="GO" id="GO:0005524">
    <property type="term" value="F:ATP binding"/>
    <property type="evidence" value="ECO:0007669"/>
    <property type="project" value="UniProtKB-UniRule"/>
</dbReference>
<comment type="catalytic activity">
    <reaction evidence="16 17 18">
        <text>UDP-N-acetyl-alpha-D-muramoyl-L-alanine + D-glutamate + ATP = UDP-N-acetyl-alpha-D-muramoyl-L-alanyl-D-glutamate + ADP + phosphate + H(+)</text>
        <dbReference type="Rhea" id="RHEA:16429"/>
        <dbReference type="ChEBI" id="CHEBI:15378"/>
        <dbReference type="ChEBI" id="CHEBI:29986"/>
        <dbReference type="ChEBI" id="CHEBI:30616"/>
        <dbReference type="ChEBI" id="CHEBI:43474"/>
        <dbReference type="ChEBI" id="CHEBI:83898"/>
        <dbReference type="ChEBI" id="CHEBI:83900"/>
        <dbReference type="ChEBI" id="CHEBI:456216"/>
        <dbReference type="EC" id="6.3.2.9"/>
    </reaction>
</comment>
<dbReference type="Pfam" id="PF02875">
    <property type="entry name" value="Mur_ligase_C"/>
    <property type="match status" value="1"/>
</dbReference>
<comment type="pathway">
    <text evidence="3 17 18">Cell wall biogenesis; peptidoglycan biosynthesis.</text>
</comment>
<evidence type="ECO:0000256" key="2">
    <source>
        <dbReference type="ARBA" id="ARBA00004496"/>
    </source>
</evidence>
<dbReference type="GO" id="GO:0009252">
    <property type="term" value="P:peptidoglycan biosynthetic process"/>
    <property type="evidence" value="ECO:0007669"/>
    <property type="project" value="UniProtKB-UniRule"/>
</dbReference>
<keyword evidence="11 17" id="KW-0133">Cell shape</keyword>
<dbReference type="InterPro" id="IPR036565">
    <property type="entry name" value="Mur-like_cat_sf"/>
</dbReference>
<keyword evidence="7 17" id="KW-0963">Cytoplasm</keyword>
<evidence type="ECO:0000256" key="3">
    <source>
        <dbReference type="ARBA" id="ARBA00004752"/>
    </source>
</evidence>
<dbReference type="HAMAP" id="MF_00639">
    <property type="entry name" value="MurD"/>
    <property type="match status" value="1"/>
</dbReference>
<evidence type="ECO:0000256" key="17">
    <source>
        <dbReference type="HAMAP-Rule" id="MF_00639"/>
    </source>
</evidence>
<dbReference type="Pfam" id="PF08245">
    <property type="entry name" value="Mur_ligase_M"/>
    <property type="match status" value="1"/>
</dbReference>
<keyword evidence="17 18" id="KW-0131">Cell cycle</keyword>
<dbReference type="InterPro" id="IPR013221">
    <property type="entry name" value="Mur_ligase_cen"/>
</dbReference>
<evidence type="ECO:0000256" key="18">
    <source>
        <dbReference type="RuleBase" id="RU003664"/>
    </source>
</evidence>
<evidence type="ECO:0000256" key="12">
    <source>
        <dbReference type="ARBA" id="ARBA00022984"/>
    </source>
</evidence>
<dbReference type="AlphaFoldDB" id="A0A2R5HJC2"/>
<evidence type="ECO:0000256" key="7">
    <source>
        <dbReference type="ARBA" id="ARBA00022490"/>
    </source>
</evidence>
<dbReference type="Gene3D" id="3.40.1190.10">
    <property type="entry name" value="Mur-like, catalytic domain"/>
    <property type="match status" value="1"/>
</dbReference>
<organism evidence="21 22">
    <name type="scientific">Lactococcus termiticola</name>
    <dbReference type="NCBI Taxonomy" id="2169526"/>
    <lineage>
        <taxon>Bacteria</taxon>
        <taxon>Bacillati</taxon>
        <taxon>Bacillota</taxon>
        <taxon>Bacilli</taxon>
        <taxon>Lactobacillales</taxon>
        <taxon>Streptococcaceae</taxon>
        <taxon>Lactococcus</taxon>
    </lineage>
</organism>
<dbReference type="Gene3D" id="3.40.50.720">
    <property type="entry name" value="NAD(P)-binding Rossmann-like Domain"/>
    <property type="match status" value="1"/>
</dbReference>
<evidence type="ECO:0000259" key="20">
    <source>
        <dbReference type="Pfam" id="PF08245"/>
    </source>
</evidence>
<comment type="similarity">
    <text evidence="4 17">Belongs to the MurCDEF family.</text>
</comment>
<dbReference type="OrthoDB" id="9809796at2"/>
<evidence type="ECO:0000256" key="15">
    <source>
        <dbReference type="ARBA" id="ARBA00032324"/>
    </source>
</evidence>
<dbReference type="GO" id="GO:0051301">
    <property type="term" value="P:cell division"/>
    <property type="evidence" value="ECO:0007669"/>
    <property type="project" value="UniProtKB-KW"/>
</dbReference>
<keyword evidence="17 18" id="KW-0132">Cell division</keyword>
<evidence type="ECO:0000259" key="19">
    <source>
        <dbReference type="Pfam" id="PF02875"/>
    </source>
</evidence>
<dbReference type="EMBL" id="BFFO01000004">
    <property type="protein sequence ID" value="GBG96648.1"/>
    <property type="molecule type" value="Genomic_DNA"/>
</dbReference>
<evidence type="ECO:0000256" key="1">
    <source>
        <dbReference type="ARBA" id="ARBA00002734"/>
    </source>
</evidence>
<evidence type="ECO:0000256" key="4">
    <source>
        <dbReference type="ARBA" id="ARBA00010416"/>
    </source>
</evidence>
<dbReference type="Pfam" id="PF21799">
    <property type="entry name" value="MurD-like_N"/>
    <property type="match status" value="1"/>
</dbReference>
<evidence type="ECO:0000256" key="8">
    <source>
        <dbReference type="ARBA" id="ARBA00022598"/>
    </source>
</evidence>
<keyword evidence="12 17" id="KW-0573">Peptidoglycan synthesis</keyword>
<dbReference type="GO" id="GO:0071555">
    <property type="term" value="P:cell wall organization"/>
    <property type="evidence" value="ECO:0007669"/>
    <property type="project" value="UniProtKB-KW"/>
</dbReference>
<feature type="binding site" evidence="17">
    <location>
        <begin position="120"/>
        <end position="126"/>
    </location>
    <ligand>
        <name>ATP</name>
        <dbReference type="ChEBI" id="CHEBI:30616"/>
    </ligand>
</feature>
<comment type="function">
    <text evidence="1 17 18">Cell wall formation. Catalyzes the addition of glutamate to the nucleotide precursor UDP-N-acetylmuramoyl-L-alanine (UMA).</text>
</comment>
<dbReference type="InterPro" id="IPR005762">
    <property type="entry name" value="MurD"/>
</dbReference>
<keyword evidence="8 17" id="KW-0436">Ligase</keyword>
<feature type="domain" description="Mur ligase C-terminal" evidence="19">
    <location>
        <begin position="313"/>
        <end position="426"/>
    </location>
</feature>
<keyword evidence="9 17" id="KW-0547">Nucleotide-binding</keyword>
<name>A0A2R5HJC2_9LACT</name>
<dbReference type="UniPathway" id="UPA00219"/>
<dbReference type="EC" id="6.3.2.9" evidence="5 17"/>
<dbReference type="NCBIfam" id="TIGR01087">
    <property type="entry name" value="murD"/>
    <property type="match status" value="1"/>
</dbReference>
<keyword evidence="22" id="KW-1185">Reference proteome</keyword>
<dbReference type="InterPro" id="IPR036615">
    <property type="entry name" value="Mur_ligase_C_dom_sf"/>
</dbReference>
<dbReference type="SUPFAM" id="SSF53244">
    <property type="entry name" value="MurD-like peptide ligases, peptide-binding domain"/>
    <property type="match status" value="1"/>
</dbReference>
<dbReference type="SUPFAM" id="SSF51984">
    <property type="entry name" value="MurCD N-terminal domain"/>
    <property type="match status" value="1"/>
</dbReference>
<dbReference type="GO" id="GO:0005737">
    <property type="term" value="C:cytoplasm"/>
    <property type="evidence" value="ECO:0007669"/>
    <property type="project" value="UniProtKB-SubCell"/>
</dbReference>
<keyword evidence="10 17" id="KW-0067">ATP-binding</keyword>
<protein>
    <recommendedName>
        <fullName evidence="6 17">UDP-N-acetylmuramoylalanine--D-glutamate ligase</fullName>
        <ecNumber evidence="5 17">6.3.2.9</ecNumber>
    </recommendedName>
    <alternativeName>
        <fullName evidence="15 17">D-glutamic acid-adding enzyme</fullName>
    </alternativeName>
    <alternativeName>
        <fullName evidence="14 17">UDP-N-acetylmuramoyl-L-alanyl-D-glutamate synthetase</fullName>
    </alternativeName>
</protein>
<evidence type="ECO:0000256" key="16">
    <source>
        <dbReference type="ARBA" id="ARBA00047632"/>
    </source>
</evidence>
<proteinExistence type="inferred from homology"/>
<evidence type="ECO:0000256" key="13">
    <source>
        <dbReference type="ARBA" id="ARBA00023316"/>
    </source>
</evidence>
<comment type="subcellular location">
    <subcellularLocation>
        <location evidence="2 17 18">Cytoplasm</location>
    </subcellularLocation>
</comment>
<accession>A0A2R5HJC2</accession>
<feature type="domain" description="Mur ligase central" evidence="20">
    <location>
        <begin position="118"/>
        <end position="291"/>
    </location>
</feature>
<evidence type="ECO:0000256" key="10">
    <source>
        <dbReference type="ARBA" id="ARBA00022840"/>
    </source>
</evidence>
<dbReference type="Gene3D" id="3.90.190.20">
    <property type="entry name" value="Mur ligase, C-terminal domain"/>
    <property type="match status" value="1"/>
</dbReference>
<dbReference type="InterPro" id="IPR004101">
    <property type="entry name" value="Mur_ligase_C"/>
</dbReference>
<comment type="caution">
    <text evidence="21">The sequence shown here is derived from an EMBL/GenBank/DDBJ whole genome shotgun (WGS) entry which is preliminary data.</text>
</comment>
<evidence type="ECO:0000313" key="21">
    <source>
        <dbReference type="EMBL" id="GBG96648.1"/>
    </source>
</evidence>
<dbReference type="PANTHER" id="PTHR43692:SF1">
    <property type="entry name" value="UDP-N-ACETYLMURAMOYLALANINE--D-GLUTAMATE LIGASE"/>
    <property type="match status" value="1"/>
</dbReference>
<reference evidence="21 22" key="1">
    <citation type="journal article" date="2018" name="Genome Announc.">
        <title>Draft Genome Sequence of Lactococcus sp. Strain NtB2 (JCM 32569), Isolated from the Gut of the Higher Termite Nasutitermes takasagoensis.</title>
        <authorList>
            <person name="Noda S."/>
            <person name="Aihara C."/>
            <person name="Yuki M."/>
            <person name="Ohkuma M."/>
        </authorList>
    </citation>
    <scope>NUCLEOTIDE SEQUENCE [LARGE SCALE GENOMIC DNA]</scope>
    <source>
        <strain evidence="21 22">NtB2</strain>
    </source>
</reference>
<evidence type="ECO:0000256" key="6">
    <source>
        <dbReference type="ARBA" id="ARBA00015655"/>
    </source>
</evidence>
<dbReference type="Proteomes" id="UP000245021">
    <property type="component" value="Unassembled WGS sequence"/>
</dbReference>
<keyword evidence="13 17" id="KW-0961">Cell wall biogenesis/degradation</keyword>
<dbReference type="GO" id="GO:0008360">
    <property type="term" value="P:regulation of cell shape"/>
    <property type="evidence" value="ECO:0007669"/>
    <property type="project" value="UniProtKB-KW"/>
</dbReference>
<dbReference type="PANTHER" id="PTHR43692">
    <property type="entry name" value="UDP-N-ACETYLMURAMOYLALANINE--D-GLUTAMATE LIGASE"/>
    <property type="match status" value="1"/>
</dbReference>
<evidence type="ECO:0000256" key="5">
    <source>
        <dbReference type="ARBA" id="ARBA00012212"/>
    </source>
</evidence>
<dbReference type="RefSeq" id="WP_109245626.1">
    <property type="nucleotide sequence ID" value="NZ_BFFO01000004.1"/>
</dbReference>
<evidence type="ECO:0000256" key="9">
    <source>
        <dbReference type="ARBA" id="ARBA00022741"/>
    </source>
</evidence>
<sequence length="453" mass="48692">MKKISDYENKKVLVLGLAKSGLAAAQLLMELGAKITVNDGKAFEGNNEAKILSEQGIQVICGSHPVELFDQEDFELLVKNPGIPYENPMVERAMALGIPVITEVELAYQVSEADIIGVTGTNGKTTTVTMIADILNAAGRTAKLAGNIGFPSSEVASTAKADELLVTELSSFQLMGIRSFRPKIALITNIFSAHLDYHGSQEAYEAAKWEIQKNMTHEDVLILNFNQEKSLALAEKTQARVLAFATGREVDGAYSLDGKLYYKGEVVMAEADLALPGEHNLENALAAIVVAKLLDIGKQAIQETLSHFSGVKHRNQYLGEVAGVKVYNDSKATNILATQKALSGFDNSKLWLLAGGLDRGNSFDELAEYISGLKGMIVFGETAPKLEALADELAIPVIKSENVATALALALSQAESGDSILLSPACASWDQYKTFEERGDLFISAFETAQKGA</sequence>